<dbReference type="KEGG" id="vg:80517964"/>
<organism evidence="1">
    <name type="scientific">Tupanvirus deep ocean</name>
    <dbReference type="NCBI Taxonomy" id="2126984"/>
    <lineage>
        <taxon>Viruses</taxon>
        <taxon>Varidnaviria</taxon>
        <taxon>Bamfordvirae</taxon>
        <taxon>Nucleocytoviricota</taxon>
        <taxon>Megaviricetes</taxon>
        <taxon>Imitervirales</taxon>
        <taxon>Mimiviridae</taxon>
        <taxon>Megamimivirinae</taxon>
        <taxon>Tupanvirus</taxon>
        <taxon>Tupanvirus altamarinense</taxon>
    </lineage>
</organism>
<dbReference type="RefSeq" id="YP_010781273.1">
    <property type="nucleotide sequence ID" value="NC_075038.1"/>
</dbReference>
<dbReference type="GeneID" id="80517964"/>
<sequence length="153" mass="18148">MKMQYFQYENNSSCNYHYHKKLSYTEKSTHAEEMAIDKLHKNKKRKLINVSLLVIRITYGSTADIYNLSNSRPCVACMSKIKNLTNFGYRVTKVYFSNENGDIVCYRLRDILKEKQYLSKFYRVSTIPKNFMIEFDVSLQRKKPQADHDSSRT</sequence>
<reference evidence="1" key="2">
    <citation type="journal article" date="2018" name="Nat. Commun.">
        <title>Tailed giant Tupanvirus possesses the most complete translational apparatus of the known virosphere.</title>
        <authorList>
            <person name="Abrahao J."/>
            <person name="Silva L."/>
            <person name="Silva L.S."/>
            <person name="Khalil J.Y.B."/>
            <person name="Rodrigues R."/>
            <person name="Arantes T."/>
            <person name="Assis F."/>
            <person name="Boratto P."/>
            <person name="Andrade M."/>
            <person name="Kroon E.G."/>
            <person name="Ribeiro B."/>
            <person name="Bergier I."/>
            <person name="Seligmann H."/>
            <person name="Ghigo E."/>
            <person name="Colson P."/>
            <person name="Levasseur A."/>
            <person name="Kroemer G."/>
            <person name="Raoult D."/>
            <person name="La Scola B."/>
        </authorList>
    </citation>
    <scope>NUCLEOTIDE SEQUENCE [LARGE SCALE GENOMIC DNA]</scope>
    <source>
        <strain evidence="1">Deep ocean</strain>
    </source>
</reference>
<proteinExistence type="predicted"/>
<dbReference type="SUPFAM" id="SSF53927">
    <property type="entry name" value="Cytidine deaminase-like"/>
    <property type="match status" value="1"/>
</dbReference>
<accession>A0A6N1NI20</accession>
<dbReference type="EMBL" id="MF405918">
    <property type="protein sequence ID" value="QKU34635.1"/>
    <property type="molecule type" value="Genomic_DNA"/>
</dbReference>
<evidence type="ECO:0000313" key="1">
    <source>
        <dbReference type="EMBL" id="QKU34635.1"/>
    </source>
</evidence>
<dbReference type="InterPro" id="IPR016193">
    <property type="entry name" value="Cytidine_deaminase-like"/>
</dbReference>
<name>A0A6N1NI20_9VIRU</name>
<reference evidence="1" key="1">
    <citation type="submission" date="2017-06" db="EMBL/GenBank/DDBJ databases">
        <authorList>
            <person name="Assis F.L."/>
            <person name="Abrahao J.S."/>
            <person name="Silva L."/>
            <person name="Khalil J.B."/>
            <person name="Rodrigues R."/>
            <person name="Silva L.S."/>
            <person name="Boratto P."/>
            <person name="Andrade M."/>
            <person name="Kroon E.G."/>
            <person name="Ribeiro B."/>
            <person name="Bergier I."/>
            <person name="Seligmann H."/>
            <person name="Ghigo E."/>
            <person name="Colson P."/>
            <person name="Levasseur A."/>
            <person name="Raoult D."/>
            <person name="Scola B.L."/>
        </authorList>
    </citation>
    <scope>NUCLEOTIDE SEQUENCE</scope>
    <source>
        <strain evidence="1">Deep ocean</strain>
    </source>
</reference>
<dbReference type="Gene3D" id="3.40.140.10">
    <property type="entry name" value="Cytidine Deaminase, domain 2"/>
    <property type="match status" value="1"/>
</dbReference>
<protein>
    <submittedName>
        <fullName evidence="1">Cytidine deaminase</fullName>
    </submittedName>
</protein>
<dbReference type="GO" id="GO:0003824">
    <property type="term" value="F:catalytic activity"/>
    <property type="evidence" value="ECO:0007669"/>
    <property type="project" value="InterPro"/>
</dbReference>